<dbReference type="PROSITE" id="PS50995">
    <property type="entry name" value="HTH_MARR_2"/>
    <property type="match status" value="1"/>
</dbReference>
<evidence type="ECO:0000256" key="3">
    <source>
        <dbReference type="ARBA" id="ARBA00023163"/>
    </source>
</evidence>
<dbReference type="PANTHER" id="PTHR33164">
    <property type="entry name" value="TRANSCRIPTIONAL REGULATOR, MARR FAMILY"/>
    <property type="match status" value="1"/>
</dbReference>
<evidence type="ECO:0000256" key="2">
    <source>
        <dbReference type="ARBA" id="ARBA00023125"/>
    </source>
</evidence>
<reference evidence="5 6" key="1">
    <citation type="submission" date="2024-09" db="EMBL/GenBank/DDBJ databases">
        <authorList>
            <person name="Sun Q."/>
            <person name="Mori K."/>
        </authorList>
    </citation>
    <scope>NUCLEOTIDE SEQUENCE [LARGE SCALE GENOMIC DNA]</scope>
    <source>
        <strain evidence="5 6">TBRC 7907</strain>
    </source>
</reference>
<dbReference type="InterPro" id="IPR039422">
    <property type="entry name" value="MarR/SlyA-like"/>
</dbReference>
<dbReference type="Gene3D" id="1.10.10.10">
    <property type="entry name" value="Winged helix-like DNA-binding domain superfamily/Winged helix DNA-binding domain"/>
    <property type="match status" value="1"/>
</dbReference>
<comment type="caution">
    <text evidence="5">The sequence shown here is derived from an EMBL/GenBank/DDBJ whole genome shotgun (WGS) entry which is preliminary data.</text>
</comment>
<dbReference type="Pfam" id="PF12802">
    <property type="entry name" value="MarR_2"/>
    <property type="match status" value="1"/>
</dbReference>
<protein>
    <submittedName>
        <fullName evidence="5">MarR family winged helix-turn-helix transcriptional regulator</fullName>
    </submittedName>
</protein>
<name>A0ABV5ZS74_9PSEU</name>
<keyword evidence="2" id="KW-0238">DNA-binding</keyword>
<feature type="domain" description="HTH marR-type" evidence="4">
    <location>
        <begin position="1"/>
        <end position="135"/>
    </location>
</feature>
<sequence>MQASKRDVSGLAATVERMGEALRRGTARAYDPVRVGVLRVAAERGRVRPGEVAEVLDVLPSSVTRHVQVLAELGHLVVTTDPSDRRASLIEVTDSGREQVRQFAEAGAEVFGAVVADWSAEDVRTLTALLDRLIADWAEKGAEQQRAFRAKRRFGWSEA</sequence>
<dbReference type="PROSITE" id="PS01117">
    <property type="entry name" value="HTH_MARR_1"/>
    <property type="match status" value="1"/>
</dbReference>
<evidence type="ECO:0000313" key="6">
    <source>
        <dbReference type="Proteomes" id="UP001589693"/>
    </source>
</evidence>
<keyword evidence="6" id="KW-1185">Reference proteome</keyword>
<organism evidence="5 6">
    <name type="scientific">Allokutzneria oryzae</name>
    <dbReference type="NCBI Taxonomy" id="1378989"/>
    <lineage>
        <taxon>Bacteria</taxon>
        <taxon>Bacillati</taxon>
        <taxon>Actinomycetota</taxon>
        <taxon>Actinomycetes</taxon>
        <taxon>Pseudonocardiales</taxon>
        <taxon>Pseudonocardiaceae</taxon>
        <taxon>Allokutzneria</taxon>
    </lineage>
</organism>
<keyword evidence="1" id="KW-0805">Transcription regulation</keyword>
<evidence type="ECO:0000259" key="4">
    <source>
        <dbReference type="PROSITE" id="PS50995"/>
    </source>
</evidence>
<accession>A0ABV5ZS74</accession>
<evidence type="ECO:0000256" key="1">
    <source>
        <dbReference type="ARBA" id="ARBA00023015"/>
    </source>
</evidence>
<dbReference type="InterPro" id="IPR036390">
    <property type="entry name" value="WH_DNA-bd_sf"/>
</dbReference>
<dbReference type="PANTHER" id="PTHR33164:SF57">
    <property type="entry name" value="MARR-FAMILY TRANSCRIPTIONAL REGULATOR"/>
    <property type="match status" value="1"/>
</dbReference>
<dbReference type="SUPFAM" id="SSF46785">
    <property type="entry name" value="Winged helix' DNA-binding domain"/>
    <property type="match status" value="1"/>
</dbReference>
<dbReference type="InterPro" id="IPR023187">
    <property type="entry name" value="Tscrpt_reg_MarR-type_CS"/>
</dbReference>
<dbReference type="SMART" id="SM00347">
    <property type="entry name" value="HTH_MARR"/>
    <property type="match status" value="1"/>
</dbReference>
<dbReference type="EMBL" id="JBHLZU010000006">
    <property type="protein sequence ID" value="MFB9903743.1"/>
    <property type="molecule type" value="Genomic_DNA"/>
</dbReference>
<proteinExistence type="predicted"/>
<dbReference type="InterPro" id="IPR036388">
    <property type="entry name" value="WH-like_DNA-bd_sf"/>
</dbReference>
<dbReference type="Proteomes" id="UP001589693">
    <property type="component" value="Unassembled WGS sequence"/>
</dbReference>
<gene>
    <name evidence="5" type="ORF">ACFFQA_07320</name>
</gene>
<dbReference type="InterPro" id="IPR000835">
    <property type="entry name" value="HTH_MarR-typ"/>
</dbReference>
<dbReference type="PRINTS" id="PR00598">
    <property type="entry name" value="HTHMARR"/>
</dbReference>
<evidence type="ECO:0000313" key="5">
    <source>
        <dbReference type="EMBL" id="MFB9903743.1"/>
    </source>
</evidence>
<keyword evidence="3" id="KW-0804">Transcription</keyword>
<dbReference type="RefSeq" id="WP_377850900.1">
    <property type="nucleotide sequence ID" value="NZ_JBHLZU010000006.1"/>
</dbReference>